<evidence type="ECO:0000313" key="7">
    <source>
        <dbReference type="EMBL" id="MBE5918713.1"/>
    </source>
</evidence>
<evidence type="ECO:0000313" key="8">
    <source>
        <dbReference type="Proteomes" id="UP000766246"/>
    </source>
</evidence>
<dbReference type="Gene3D" id="3.40.1710.10">
    <property type="entry name" value="abc type-2 transporter like domain"/>
    <property type="match status" value="1"/>
</dbReference>
<evidence type="ECO:0000256" key="5">
    <source>
        <dbReference type="SAM" id="Phobius"/>
    </source>
</evidence>
<evidence type="ECO:0000259" key="6">
    <source>
        <dbReference type="Pfam" id="PF12698"/>
    </source>
</evidence>
<dbReference type="AlphaFoldDB" id="A0A927UAR8"/>
<comment type="subcellular location">
    <subcellularLocation>
        <location evidence="1">Membrane</location>
        <topology evidence="1">Multi-pass membrane protein</topology>
    </subcellularLocation>
</comment>
<evidence type="ECO:0000256" key="2">
    <source>
        <dbReference type="ARBA" id="ARBA00022692"/>
    </source>
</evidence>
<name>A0A927UAR8_9FIRM</name>
<dbReference type="GO" id="GO:0016020">
    <property type="term" value="C:membrane"/>
    <property type="evidence" value="ECO:0007669"/>
    <property type="project" value="UniProtKB-SubCell"/>
</dbReference>
<protein>
    <submittedName>
        <fullName evidence="7">ABC transporter permease</fullName>
    </submittedName>
</protein>
<feature type="transmembrane region" description="Helical" evidence="5">
    <location>
        <begin position="233"/>
        <end position="260"/>
    </location>
</feature>
<dbReference type="Proteomes" id="UP000766246">
    <property type="component" value="Unassembled WGS sequence"/>
</dbReference>
<evidence type="ECO:0000256" key="4">
    <source>
        <dbReference type="ARBA" id="ARBA00023136"/>
    </source>
</evidence>
<dbReference type="PANTHER" id="PTHR43027">
    <property type="entry name" value="DOXORUBICIN RESISTANCE ABC TRANSPORTER PERMEASE PROTEIN DRRC-RELATED"/>
    <property type="match status" value="1"/>
</dbReference>
<feature type="transmembrane region" description="Helical" evidence="5">
    <location>
        <begin position="266"/>
        <end position="287"/>
    </location>
</feature>
<accession>A0A927UAR8</accession>
<dbReference type="InterPro" id="IPR013525">
    <property type="entry name" value="ABC2_TM"/>
</dbReference>
<evidence type="ECO:0000256" key="1">
    <source>
        <dbReference type="ARBA" id="ARBA00004141"/>
    </source>
</evidence>
<reference evidence="7" key="1">
    <citation type="submission" date="2019-04" db="EMBL/GenBank/DDBJ databases">
        <title>Evolution of Biomass-Degrading Anaerobic Consortia Revealed by Metagenomics.</title>
        <authorList>
            <person name="Peng X."/>
        </authorList>
    </citation>
    <scope>NUCLEOTIDE SEQUENCE</scope>
    <source>
        <strain evidence="7">SIG311</strain>
    </source>
</reference>
<feature type="transmembrane region" description="Helical" evidence="5">
    <location>
        <begin position="357"/>
        <end position="378"/>
    </location>
</feature>
<keyword evidence="2 5" id="KW-0812">Transmembrane</keyword>
<dbReference type="Pfam" id="PF12698">
    <property type="entry name" value="ABC2_membrane_3"/>
    <property type="match status" value="1"/>
</dbReference>
<dbReference type="EMBL" id="SVER01000005">
    <property type="protein sequence ID" value="MBE5918713.1"/>
    <property type="molecule type" value="Genomic_DNA"/>
</dbReference>
<keyword evidence="4 5" id="KW-0472">Membrane</keyword>
<proteinExistence type="predicted"/>
<evidence type="ECO:0000256" key="3">
    <source>
        <dbReference type="ARBA" id="ARBA00022989"/>
    </source>
</evidence>
<feature type="domain" description="ABC-2 type transporter transmembrane" evidence="6">
    <location>
        <begin position="18"/>
        <end position="377"/>
    </location>
</feature>
<sequence length="387" mass="43289">MSVFNAILKSTKACLVTIIVYFSVFVLFGNISAKATATTKDTMFEDSIVKVAITDNDNSALSRGLIEYLNETEDVVDPQTTSIKEMNDNVRFLIYDYALIIPDDFSERAKKGETEDLLEFVAPRATAPQYLLTEKIRTYMQDVMVYLNSGYSEDEAIALTKENMIKLSDTKASIMDNADENHRSFYTGMFTFNGYTLMMILCISISSVLSFTKDVDVKNRISVSGMHFKTRNFAIIAAVFCIGIVITAAVTVVVGLMGLSDTNGKFIFYCIDVIALMLVGLGMAYMISAITTNENIINMVTNMFVLSMSFFCGVFIDIQFLSPAIVKFAHFLPLYWYTAAIRLINDTPVDKILGKTFYEYLLIEILFAGIFFAAGLIISKKKEQYAV</sequence>
<keyword evidence="3 5" id="KW-1133">Transmembrane helix</keyword>
<comment type="caution">
    <text evidence="7">The sequence shown here is derived from an EMBL/GenBank/DDBJ whole genome shotgun (WGS) entry which is preliminary data.</text>
</comment>
<gene>
    <name evidence="7" type="ORF">E7272_02610</name>
</gene>
<dbReference type="GO" id="GO:0140359">
    <property type="term" value="F:ABC-type transporter activity"/>
    <property type="evidence" value="ECO:0007669"/>
    <property type="project" value="InterPro"/>
</dbReference>
<organism evidence="7 8">
    <name type="scientific">Pseudobutyrivibrio ruminis</name>
    <dbReference type="NCBI Taxonomy" id="46206"/>
    <lineage>
        <taxon>Bacteria</taxon>
        <taxon>Bacillati</taxon>
        <taxon>Bacillota</taxon>
        <taxon>Clostridia</taxon>
        <taxon>Lachnospirales</taxon>
        <taxon>Lachnospiraceae</taxon>
        <taxon>Pseudobutyrivibrio</taxon>
    </lineage>
</organism>
<dbReference type="InterPro" id="IPR052902">
    <property type="entry name" value="ABC-2_transporter"/>
</dbReference>
<feature type="transmembrane region" description="Helical" evidence="5">
    <location>
        <begin position="299"/>
        <end position="322"/>
    </location>
</feature>
<dbReference type="PANTHER" id="PTHR43027:SF1">
    <property type="entry name" value="DOXORUBICIN RESISTANCE ABC TRANSPORTER PERMEASE PROTEIN DRRC-RELATED"/>
    <property type="match status" value="1"/>
</dbReference>
<feature type="transmembrane region" description="Helical" evidence="5">
    <location>
        <begin position="192"/>
        <end position="212"/>
    </location>
</feature>